<dbReference type="InterPro" id="IPR046848">
    <property type="entry name" value="E_motif"/>
</dbReference>
<protein>
    <recommendedName>
        <fullName evidence="5">Chlororespiratory reduction 4</fullName>
    </recommendedName>
</protein>
<dbReference type="FunFam" id="1.25.40.10:FF:000184">
    <property type="entry name" value="Pentatricopeptide repeat-containing protein, chloroplastic"/>
    <property type="match status" value="1"/>
</dbReference>
<dbReference type="EMBL" id="JACMSC010000019">
    <property type="protein sequence ID" value="KAG6474084.1"/>
    <property type="molecule type" value="Genomic_DNA"/>
</dbReference>
<dbReference type="Gene3D" id="1.25.40.10">
    <property type="entry name" value="Tetratricopeptide repeat domain"/>
    <property type="match status" value="3"/>
</dbReference>
<accession>A0A8J5CES9</accession>
<evidence type="ECO:0000256" key="2">
    <source>
        <dbReference type="PROSITE-ProRule" id="PRU00708"/>
    </source>
</evidence>
<dbReference type="InterPro" id="IPR011990">
    <property type="entry name" value="TPR-like_helical_dom_sf"/>
</dbReference>
<evidence type="ECO:0008006" key="5">
    <source>
        <dbReference type="Google" id="ProtNLM"/>
    </source>
</evidence>
<dbReference type="PROSITE" id="PS51375">
    <property type="entry name" value="PPR"/>
    <property type="match status" value="2"/>
</dbReference>
<proteinExistence type="predicted"/>
<sequence length="532" mass="58365">MIDAPLSRDPRSLVRLIKSVVVVAAAAASSSPSAPHTLQKLHSHVRKLGLLSNDFVSSALISSFATFGFVHFSRQLYDEIPQPGIVPRTAMARAYSADGQPEKTLLIFRALLVSGLSPDPIALATAISACHQSGILSVAKTIHGYIISSGIVVDPFVTTELIKVYGYHGKLGICQRLFDEMPVRTLVSWNTLLHQYVKHGDVDSACKLFAKMAERDVVSWNTLISGFSQLGRSREALAFFRQMTFSSEKANRLTFSIILSACASIGALDTGIWLHAYLGSIIFNSDGSLDHCLIDMYAKCGSIEKAMQVFESKPVRRDLYSWTSAICGLAMHGRADHALRLFSQMMQVGIKPDDVTLVGVLNACAHGGLVELGFKLFSCMEGIYGLAPKIEHYGCVIDLLGRAGRLREAYDTILKMPMKPNTVLWGILLSTCKVHNNVDLAEIAAMNLIELDPDDPWARVMLSNIYAEIGDWGGVMRLRKEMNSVGLKKTPGCSSIEISGEIYEFLVGDSLHPQIEEILEILEIIEAHMQVH</sequence>
<dbReference type="Pfam" id="PF01535">
    <property type="entry name" value="PPR"/>
    <property type="match status" value="2"/>
</dbReference>
<dbReference type="PANTHER" id="PTHR47926">
    <property type="entry name" value="PENTATRICOPEPTIDE REPEAT-CONTAINING PROTEIN"/>
    <property type="match status" value="1"/>
</dbReference>
<gene>
    <name evidence="3" type="ORF">ZIOFF_068008</name>
</gene>
<dbReference type="InterPro" id="IPR002885">
    <property type="entry name" value="PPR_rpt"/>
</dbReference>
<evidence type="ECO:0000313" key="4">
    <source>
        <dbReference type="Proteomes" id="UP000734854"/>
    </source>
</evidence>
<comment type="caution">
    <text evidence="3">The sequence shown here is derived from an EMBL/GenBank/DDBJ whole genome shotgun (WGS) entry which is preliminary data.</text>
</comment>
<dbReference type="Pfam" id="PF13041">
    <property type="entry name" value="PPR_2"/>
    <property type="match status" value="2"/>
</dbReference>
<dbReference type="GO" id="GO:0009451">
    <property type="term" value="P:RNA modification"/>
    <property type="evidence" value="ECO:0007669"/>
    <property type="project" value="InterPro"/>
</dbReference>
<reference evidence="3 4" key="1">
    <citation type="submission" date="2020-08" db="EMBL/GenBank/DDBJ databases">
        <title>Plant Genome Project.</title>
        <authorList>
            <person name="Zhang R.-G."/>
        </authorList>
    </citation>
    <scope>NUCLEOTIDE SEQUENCE [LARGE SCALE GENOMIC DNA]</scope>
    <source>
        <tissue evidence="3">Rhizome</tissue>
    </source>
</reference>
<evidence type="ECO:0000313" key="3">
    <source>
        <dbReference type="EMBL" id="KAG6474084.1"/>
    </source>
</evidence>
<dbReference type="FunFam" id="1.25.40.10:FF:000393">
    <property type="entry name" value="Pentatricopeptide repeat-containing protein At1g20230"/>
    <property type="match status" value="1"/>
</dbReference>
<name>A0A8J5CES9_ZINOF</name>
<dbReference type="InterPro" id="IPR046960">
    <property type="entry name" value="PPR_At4g14850-like_plant"/>
</dbReference>
<dbReference type="SUPFAM" id="SSF48452">
    <property type="entry name" value="TPR-like"/>
    <property type="match status" value="1"/>
</dbReference>
<evidence type="ECO:0000256" key="1">
    <source>
        <dbReference type="ARBA" id="ARBA00022737"/>
    </source>
</evidence>
<dbReference type="AlphaFoldDB" id="A0A8J5CES9"/>
<dbReference type="Proteomes" id="UP000734854">
    <property type="component" value="Unassembled WGS sequence"/>
</dbReference>
<dbReference type="NCBIfam" id="TIGR00756">
    <property type="entry name" value="PPR"/>
    <property type="match status" value="3"/>
</dbReference>
<keyword evidence="4" id="KW-1185">Reference proteome</keyword>
<dbReference type="GO" id="GO:0003723">
    <property type="term" value="F:RNA binding"/>
    <property type="evidence" value="ECO:0007669"/>
    <property type="project" value="InterPro"/>
</dbReference>
<dbReference type="PANTHER" id="PTHR47926:SF340">
    <property type="entry name" value="PENTATRICOPEPTIDE REPEAT-CONTAINING PROTEIN"/>
    <property type="match status" value="1"/>
</dbReference>
<organism evidence="3 4">
    <name type="scientific">Zingiber officinale</name>
    <name type="common">Ginger</name>
    <name type="synonym">Amomum zingiber</name>
    <dbReference type="NCBI Taxonomy" id="94328"/>
    <lineage>
        <taxon>Eukaryota</taxon>
        <taxon>Viridiplantae</taxon>
        <taxon>Streptophyta</taxon>
        <taxon>Embryophyta</taxon>
        <taxon>Tracheophyta</taxon>
        <taxon>Spermatophyta</taxon>
        <taxon>Magnoliopsida</taxon>
        <taxon>Liliopsida</taxon>
        <taxon>Zingiberales</taxon>
        <taxon>Zingiberaceae</taxon>
        <taxon>Zingiber</taxon>
    </lineage>
</organism>
<feature type="repeat" description="PPR" evidence="2">
    <location>
        <begin position="185"/>
        <end position="219"/>
    </location>
</feature>
<feature type="repeat" description="PPR" evidence="2">
    <location>
        <begin position="318"/>
        <end position="352"/>
    </location>
</feature>
<dbReference type="Pfam" id="PF20431">
    <property type="entry name" value="E_motif"/>
    <property type="match status" value="1"/>
</dbReference>
<keyword evidence="1" id="KW-0677">Repeat</keyword>